<feature type="region of interest" description="Disordered" evidence="1">
    <location>
        <begin position="170"/>
        <end position="230"/>
    </location>
</feature>
<dbReference type="KEGG" id="trg:TRUGW13939_08252"/>
<sequence>MELISTATSTITNIFVVLTNRTKAVVNRVLPPGRLENAQQHLTSFATTHPVLATLVLSQVAFSGFPLILFVLLTVGVLVFSLVAALVIALLGALLFTVFCVGVALLFLLPTLFVTTFLGVGVWFWAWSAYLIVRRFGAGDAEQLTRLSSDWTSHYLRRLDEKGDLHNEHVEKQEKASDESHGTDTDSPKQLEPNSKATENQAPGVKTINKPIGDIKGRPNVANAIDVSVG</sequence>
<dbReference type="AlphaFoldDB" id="A0A7H8R4M5"/>
<evidence type="ECO:0000256" key="2">
    <source>
        <dbReference type="SAM" id="Phobius"/>
    </source>
</evidence>
<dbReference type="GeneID" id="55995741"/>
<keyword evidence="2" id="KW-0472">Membrane</keyword>
<evidence type="ECO:0000256" key="1">
    <source>
        <dbReference type="SAM" id="MobiDB-lite"/>
    </source>
</evidence>
<feature type="compositionally biased region" description="Basic and acidic residues" evidence="1">
    <location>
        <begin position="170"/>
        <end position="189"/>
    </location>
</feature>
<feature type="compositionally biased region" description="Polar residues" evidence="1">
    <location>
        <begin position="192"/>
        <end position="201"/>
    </location>
</feature>
<dbReference type="EMBL" id="CP055901">
    <property type="protein sequence ID" value="QKX61106.1"/>
    <property type="molecule type" value="Genomic_DNA"/>
</dbReference>
<organism evidence="3 4">
    <name type="scientific">Talaromyces rugulosus</name>
    <name type="common">Penicillium rugulosum</name>
    <dbReference type="NCBI Taxonomy" id="121627"/>
    <lineage>
        <taxon>Eukaryota</taxon>
        <taxon>Fungi</taxon>
        <taxon>Dikarya</taxon>
        <taxon>Ascomycota</taxon>
        <taxon>Pezizomycotina</taxon>
        <taxon>Eurotiomycetes</taxon>
        <taxon>Eurotiomycetidae</taxon>
        <taxon>Eurotiales</taxon>
        <taxon>Trichocomaceae</taxon>
        <taxon>Talaromyces</taxon>
        <taxon>Talaromyces sect. Islandici</taxon>
    </lineage>
</organism>
<accession>A0A7H8R4M5</accession>
<dbReference type="Pfam" id="PF16015">
    <property type="entry name" value="Promethin"/>
    <property type="match status" value="1"/>
</dbReference>
<feature type="transmembrane region" description="Helical" evidence="2">
    <location>
        <begin position="51"/>
        <end position="75"/>
    </location>
</feature>
<keyword evidence="2" id="KW-1133">Transmembrane helix</keyword>
<dbReference type="RefSeq" id="XP_035347281.1">
    <property type="nucleotide sequence ID" value="XM_035491388.1"/>
</dbReference>
<dbReference type="OrthoDB" id="3928876at2759"/>
<name>A0A7H8R4M5_TALRU</name>
<reference evidence="4" key="1">
    <citation type="submission" date="2020-06" db="EMBL/GenBank/DDBJ databases">
        <title>A chromosome-scale genome assembly of Talaromyces rugulosus W13939.</title>
        <authorList>
            <person name="Wang B."/>
            <person name="Guo L."/>
            <person name="Ye K."/>
            <person name="Wang L."/>
        </authorList>
    </citation>
    <scope>NUCLEOTIDE SEQUENCE [LARGE SCALE GENOMIC DNA]</scope>
    <source>
        <strain evidence="4">W13939</strain>
    </source>
</reference>
<feature type="transmembrane region" description="Helical" evidence="2">
    <location>
        <begin position="82"/>
        <end position="107"/>
    </location>
</feature>
<evidence type="ECO:0000313" key="4">
    <source>
        <dbReference type="Proteomes" id="UP000509510"/>
    </source>
</evidence>
<dbReference type="Proteomes" id="UP000509510">
    <property type="component" value="Chromosome IV"/>
</dbReference>
<evidence type="ECO:0000313" key="3">
    <source>
        <dbReference type="EMBL" id="QKX61106.1"/>
    </source>
</evidence>
<gene>
    <name evidence="3" type="ORF">TRUGW13939_08252</name>
</gene>
<proteinExistence type="predicted"/>
<keyword evidence="2" id="KW-0812">Transmembrane</keyword>
<keyword evidence="4" id="KW-1185">Reference proteome</keyword>
<feature type="transmembrane region" description="Helical" evidence="2">
    <location>
        <begin position="113"/>
        <end position="133"/>
    </location>
</feature>
<protein>
    <submittedName>
        <fullName evidence="3">Uncharacterized protein</fullName>
    </submittedName>
</protein>